<dbReference type="GO" id="GO:0005829">
    <property type="term" value="C:cytosol"/>
    <property type="evidence" value="ECO:0007669"/>
    <property type="project" value="TreeGrafter"/>
</dbReference>
<comment type="caution">
    <text evidence="9">The sequence shown here is derived from an EMBL/GenBank/DDBJ whole genome shotgun (WGS) entry which is preliminary data.</text>
</comment>
<dbReference type="Gene3D" id="3.40.1160.10">
    <property type="entry name" value="Acetylglutamate kinase-like"/>
    <property type="match status" value="1"/>
</dbReference>
<dbReference type="InterPro" id="IPR001048">
    <property type="entry name" value="Asp/Glu/Uridylate_kinase"/>
</dbReference>
<dbReference type="eggNOG" id="COG0549">
    <property type="taxonomic scope" value="Bacteria"/>
</dbReference>
<evidence type="ECO:0000256" key="1">
    <source>
        <dbReference type="ARBA" id="ARBA00011066"/>
    </source>
</evidence>
<sequence>MRIVIALGGNALLRRGQPMTAENQRANIRAAVRNIVAVAGGNELVVAHGNGPQVGLLALQAAAYHDVVDEATPFPLDVLGAQTDAMIGYVIEQELRNLLPAGQSVATVLTMIEVDRHDPAFRHPTKPIGPVYDRVTAEKLAAAGGWVVAPDGDSFRRVVPSPHPKTIVELGVIEQLVEQQVIVICAGGGGIPTVRDDNGDLVGVEAVIDKDLASALLAAELGADLLVIATDVDGVYTGWGTAGQRRLDRIHPDDAEALSLPAGSMGPKVEAACGFARSTGGDAVIGALTDIARIVAGSGGTRVSVSGDGTKVPARRDQSQS</sequence>
<comment type="similarity">
    <text evidence="1 7">Belongs to the carbamate kinase family.</text>
</comment>
<dbReference type="RefSeq" id="WP_036403381.1">
    <property type="nucleotide sequence ID" value="NZ_CCBB010000003.1"/>
</dbReference>
<dbReference type="InterPro" id="IPR036393">
    <property type="entry name" value="AceGlu_kinase-like_sf"/>
</dbReference>
<dbReference type="Proteomes" id="UP000028870">
    <property type="component" value="Unassembled WGS sequence"/>
</dbReference>
<dbReference type="PIRSF" id="PIRSF000723">
    <property type="entry name" value="Carbamate_kin"/>
    <property type="match status" value="1"/>
</dbReference>
<name>W9AYW9_MYCCO</name>
<comment type="catalytic activity">
    <reaction evidence="5">
        <text>hydrogencarbonate + NH4(+) + ATP = carbamoyl phosphate + ADP + H2O + H(+)</text>
        <dbReference type="Rhea" id="RHEA:10152"/>
        <dbReference type="ChEBI" id="CHEBI:15377"/>
        <dbReference type="ChEBI" id="CHEBI:15378"/>
        <dbReference type="ChEBI" id="CHEBI:17544"/>
        <dbReference type="ChEBI" id="CHEBI:28938"/>
        <dbReference type="ChEBI" id="CHEBI:30616"/>
        <dbReference type="ChEBI" id="CHEBI:58228"/>
        <dbReference type="ChEBI" id="CHEBI:456216"/>
        <dbReference type="EC" id="2.7.2.2"/>
    </reaction>
</comment>
<dbReference type="Pfam" id="PF00696">
    <property type="entry name" value="AA_kinase"/>
    <property type="match status" value="1"/>
</dbReference>
<keyword evidence="3 7" id="KW-0808">Transferase</keyword>
<dbReference type="GO" id="GO:0008804">
    <property type="term" value="F:carbamate kinase activity"/>
    <property type="evidence" value="ECO:0007669"/>
    <property type="project" value="UniProtKB-UniRule"/>
</dbReference>
<evidence type="ECO:0000256" key="3">
    <source>
        <dbReference type="ARBA" id="ARBA00022679"/>
    </source>
</evidence>
<dbReference type="EMBL" id="CCBB010000003">
    <property type="protein sequence ID" value="CDO11019.1"/>
    <property type="molecule type" value="Genomic_DNA"/>
</dbReference>
<dbReference type="OrthoDB" id="9766717at2"/>
<dbReference type="NCBIfam" id="TIGR00746">
    <property type="entry name" value="arcC"/>
    <property type="match status" value="1"/>
</dbReference>
<proteinExistence type="inferred from homology"/>
<evidence type="ECO:0000256" key="5">
    <source>
        <dbReference type="ARBA" id="ARBA00048467"/>
    </source>
</evidence>
<dbReference type="PANTHER" id="PTHR30409:SF1">
    <property type="entry name" value="CARBAMATE KINASE-RELATED"/>
    <property type="match status" value="1"/>
</dbReference>
<evidence type="ECO:0000259" key="8">
    <source>
        <dbReference type="Pfam" id="PF00696"/>
    </source>
</evidence>
<dbReference type="NCBIfam" id="NF009008">
    <property type="entry name" value="PRK12354.1"/>
    <property type="match status" value="1"/>
</dbReference>
<dbReference type="FunFam" id="3.40.1160.10:FF:000007">
    <property type="entry name" value="Carbamate kinase"/>
    <property type="match status" value="1"/>
</dbReference>
<gene>
    <name evidence="9" type="ORF">BN977_05860</name>
</gene>
<accession>W9AYW9</accession>
<reference evidence="9" key="2">
    <citation type="submission" date="2014-03" db="EMBL/GenBank/DDBJ databases">
        <authorList>
            <person name="Urmite Genomes"/>
        </authorList>
    </citation>
    <scope>NUCLEOTIDE SEQUENCE</scope>
    <source>
        <strain evidence="9">DSM 44829</strain>
    </source>
</reference>
<dbReference type="GO" id="GO:0019546">
    <property type="term" value="P:L-arginine deiminase pathway"/>
    <property type="evidence" value="ECO:0007669"/>
    <property type="project" value="TreeGrafter"/>
</dbReference>
<dbReference type="SUPFAM" id="SSF53633">
    <property type="entry name" value="Carbamate kinase-like"/>
    <property type="match status" value="1"/>
</dbReference>
<evidence type="ECO:0000256" key="2">
    <source>
        <dbReference type="ARBA" id="ARBA00013070"/>
    </source>
</evidence>
<evidence type="ECO:0000256" key="4">
    <source>
        <dbReference type="ARBA" id="ARBA00022777"/>
    </source>
</evidence>
<dbReference type="CDD" id="cd04235">
    <property type="entry name" value="AAK_CK"/>
    <property type="match status" value="1"/>
</dbReference>
<reference evidence="9" key="1">
    <citation type="submission" date="2014-03" db="EMBL/GenBank/DDBJ databases">
        <title>Draft Genome Sequence of Mycobacterium cosmeticum DSM 44829.</title>
        <authorList>
            <person name="Croce O."/>
            <person name="Robert C."/>
            <person name="Raoult D."/>
            <person name="Drancourt M."/>
        </authorList>
    </citation>
    <scope>NUCLEOTIDE SEQUENCE [LARGE SCALE GENOMIC DNA]</scope>
    <source>
        <strain evidence="9">DSM 44829</strain>
    </source>
</reference>
<protein>
    <recommendedName>
        <fullName evidence="2 6">Carbamate kinase</fullName>
    </recommendedName>
</protein>
<organism evidence="9 10">
    <name type="scientific">Mycolicibacterium cosmeticum</name>
    <dbReference type="NCBI Taxonomy" id="258533"/>
    <lineage>
        <taxon>Bacteria</taxon>
        <taxon>Bacillati</taxon>
        <taxon>Actinomycetota</taxon>
        <taxon>Actinomycetes</taxon>
        <taxon>Mycobacteriales</taxon>
        <taxon>Mycobacteriaceae</taxon>
        <taxon>Mycolicibacterium</taxon>
    </lineage>
</organism>
<dbReference type="PRINTS" id="PR01469">
    <property type="entry name" value="CARBMTKINASE"/>
</dbReference>
<evidence type="ECO:0000313" key="10">
    <source>
        <dbReference type="Proteomes" id="UP000028870"/>
    </source>
</evidence>
<keyword evidence="10" id="KW-1185">Reference proteome</keyword>
<dbReference type="PANTHER" id="PTHR30409">
    <property type="entry name" value="CARBAMATE KINASE"/>
    <property type="match status" value="1"/>
</dbReference>
<feature type="domain" description="Aspartate/glutamate/uridylate kinase" evidence="8">
    <location>
        <begin position="1"/>
        <end position="285"/>
    </location>
</feature>
<dbReference type="AlphaFoldDB" id="W9AYW9"/>
<dbReference type="InterPro" id="IPR003964">
    <property type="entry name" value="Carb_kinase"/>
</dbReference>
<evidence type="ECO:0000256" key="6">
    <source>
        <dbReference type="NCBIfam" id="TIGR00746"/>
    </source>
</evidence>
<evidence type="ECO:0000256" key="7">
    <source>
        <dbReference type="PIRNR" id="PIRNR000723"/>
    </source>
</evidence>
<dbReference type="STRING" id="258533.BN977_05860"/>
<evidence type="ECO:0000313" key="9">
    <source>
        <dbReference type="EMBL" id="CDO11019.1"/>
    </source>
</evidence>
<keyword evidence="4 7" id="KW-0418">Kinase</keyword>